<dbReference type="Proteomes" id="UP001396898">
    <property type="component" value="Unassembled WGS sequence"/>
</dbReference>
<accession>A0ABR1R359</accession>
<feature type="compositionally biased region" description="Basic and acidic residues" evidence="1">
    <location>
        <begin position="422"/>
        <end position="442"/>
    </location>
</feature>
<evidence type="ECO:0008006" key="4">
    <source>
        <dbReference type="Google" id="ProtNLM"/>
    </source>
</evidence>
<feature type="compositionally biased region" description="Basic and acidic residues" evidence="1">
    <location>
        <begin position="260"/>
        <end position="288"/>
    </location>
</feature>
<protein>
    <recommendedName>
        <fullName evidence="4">RRM domain-containing protein</fullName>
    </recommendedName>
</protein>
<dbReference type="InterPro" id="IPR019416">
    <property type="entry name" value="NCBP3"/>
</dbReference>
<feature type="compositionally biased region" description="Basic and acidic residues" evidence="1">
    <location>
        <begin position="169"/>
        <end position="199"/>
    </location>
</feature>
<organism evidence="2 3">
    <name type="scientific">Apiospora marii</name>
    <dbReference type="NCBI Taxonomy" id="335849"/>
    <lineage>
        <taxon>Eukaryota</taxon>
        <taxon>Fungi</taxon>
        <taxon>Dikarya</taxon>
        <taxon>Ascomycota</taxon>
        <taxon>Pezizomycotina</taxon>
        <taxon>Sordariomycetes</taxon>
        <taxon>Xylariomycetidae</taxon>
        <taxon>Amphisphaeriales</taxon>
        <taxon>Apiosporaceae</taxon>
        <taxon>Apiospora</taxon>
    </lineage>
</organism>
<reference evidence="2 3" key="1">
    <citation type="submission" date="2023-01" db="EMBL/GenBank/DDBJ databases">
        <title>Analysis of 21 Apiospora genomes using comparative genomics revels a genus with tremendous synthesis potential of carbohydrate active enzymes and secondary metabolites.</title>
        <authorList>
            <person name="Sorensen T."/>
        </authorList>
    </citation>
    <scope>NUCLEOTIDE SEQUENCE [LARGE SCALE GENOMIC DNA]</scope>
    <source>
        <strain evidence="2 3">CBS 20057</strain>
    </source>
</reference>
<dbReference type="EMBL" id="JAQQWI010000022">
    <property type="protein sequence ID" value="KAK7996244.1"/>
    <property type="molecule type" value="Genomic_DNA"/>
</dbReference>
<proteinExistence type="predicted"/>
<dbReference type="Pfam" id="PF10309">
    <property type="entry name" value="NCBP3"/>
    <property type="match status" value="1"/>
</dbReference>
<dbReference type="PANTHER" id="PTHR16291">
    <property type="entry name" value="NUCLEAR CAP-BINDING PROTEIN SUBUNIT 3"/>
    <property type="match status" value="1"/>
</dbReference>
<sequence length="442" mass="50159">MDAMDLDMEMDVDFVADEPITATQPQDTPSPGEVVDTSTANELPESQTLLPNKIHIRGLDVLNQEEVKAYVAEHYPDSRFERIEWIDDSSANLIFPSEAIAQGALVALAAVEIGDVTQLPLLELLPAKVFSKRTEVALQIRLAVASDKKQVGAAQRSRFYLLNPEYDPENRKRYRDRDSEGYRRRPRRRSYDDEQREHYSANMYDDDADVPTARSATPQTRHRRSRTPNEDSNERYQRSYRDSNRSKELFPEGTSGRGASRRDRSASPMRDRDDDLDMHARSADEAARKNRRGARAIKERLSREDKSKELFPEKTLFSESNRLEDADATSSYLSSRFALPLYDSKDDEPKPRSKRLEDRVTVPSGRLADRITDPSARSGINIRGSANQRGSDQGFAIKGASKTAKELFPDKFGSSSNTGKELFSDKLEGRTRRRQKAGDLFD</sequence>
<feature type="region of interest" description="Disordered" evidence="1">
    <location>
        <begin position="342"/>
        <end position="442"/>
    </location>
</feature>
<feature type="region of interest" description="Disordered" evidence="1">
    <location>
        <begin position="169"/>
        <end position="301"/>
    </location>
</feature>
<name>A0ABR1R359_9PEZI</name>
<gene>
    <name evidence="2" type="ORF">PG991_015711</name>
</gene>
<feature type="compositionally biased region" description="Basic and acidic residues" evidence="1">
    <location>
        <begin position="227"/>
        <end position="250"/>
    </location>
</feature>
<keyword evidence="3" id="KW-1185">Reference proteome</keyword>
<evidence type="ECO:0000313" key="3">
    <source>
        <dbReference type="Proteomes" id="UP001396898"/>
    </source>
</evidence>
<feature type="compositionally biased region" description="Basic and acidic residues" evidence="1">
    <location>
        <begin position="343"/>
        <end position="360"/>
    </location>
</feature>
<evidence type="ECO:0000256" key="1">
    <source>
        <dbReference type="SAM" id="MobiDB-lite"/>
    </source>
</evidence>
<comment type="caution">
    <text evidence="2">The sequence shown here is derived from an EMBL/GenBank/DDBJ whole genome shotgun (WGS) entry which is preliminary data.</text>
</comment>
<dbReference type="PANTHER" id="PTHR16291:SF0">
    <property type="entry name" value="NUCLEAR CAP-BINDING PROTEIN SUBUNIT 3"/>
    <property type="match status" value="1"/>
</dbReference>
<evidence type="ECO:0000313" key="2">
    <source>
        <dbReference type="EMBL" id="KAK7996244.1"/>
    </source>
</evidence>